<dbReference type="InterPro" id="IPR003439">
    <property type="entry name" value="ABC_transporter-like_ATP-bd"/>
</dbReference>
<keyword evidence="10 11" id="KW-0472">Membrane</keyword>
<dbReference type="CDD" id="cd18555">
    <property type="entry name" value="ABC_6TM_T1SS_like"/>
    <property type="match status" value="1"/>
</dbReference>
<dbReference type="Pfam" id="PF00005">
    <property type="entry name" value="ABC_tran"/>
    <property type="match status" value="1"/>
</dbReference>
<keyword evidence="2" id="KW-0813">Transport</keyword>
<feature type="transmembrane region" description="Helical" evidence="11">
    <location>
        <begin position="286"/>
        <end position="307"/>
    </location>
</feature>
<evidence type="ECO:0000256" key="7">
    <source>
        <dbReference type="ARBA" id="ARBA00022807"/>
    </source>
</evidence>
<feature type="domain" description="ABC transporter" evidence="12">
    <location>
        <begin position="461"/>
        <end position="694"/>
    </location>
</feature>
<dbReference type="AlphaFoldDB" id="A0A3P3UBW1"/>
<evidence type="ECO:0000256" key="8">
    <source>
        <dbReference type="ARBA" id="ARBA00022840"/>
    </source>
</evidence>
<keyword evidence="3" id="KW-1003">Cell membrane</keyword>
<dbReference type="OrthoDB" id="9762778at2"/>
<feature type="transmembrane region" description="Helical" evidence="11">
    <location>
        <begin position="184"/>
        <end position="204"/>
    </location>
</feature>
<evidence type="ECO:0000256" key="2">
    <source>
        <dbReference type="ARBA" id="ARBA00022448"/>
    </source>
</evidence>
<feature type="domain" description="ABC transmembrane type-1" evidence="13">
    <location>
        <begin position="150"/>
        <end position="429"/>
    </location>
</feature>
<keyword evidence="7" id="KW-0645">Protease</keyword>
<sequence>MEHSECGLACLAMILGYYGYNTTLPEIRKRFGEAPSGVNMHQLQMMALEYKLECKGYKITTEQLDRMKPPLILFWDNNHFVVMEKFRKYKVSILDPAKGRYGISIKELGEKFSGFVLSLVPGDLFTPKKRKKEFFFILSVLKGWKLLFSIILVALFLQAMGVFIPQLTQWFIDDVIGGQRQNLLFPFSIAIVLLFLYILGFHCLRGWLIAKLQSKIDTTMMTQYIGRLFMLPYNFFENRKGGELVFRANSNILIRNVLSNRVVSIIIDCLSFITFAALMLNNMVNMGIIVITIGIFMLGFIFLSSYISQRLSRQEVSTQTELYGFLSENIQNITDLKLLGAERDAIAKWKSIFEKQLKATEKRNVWTSILSSNSVSIQLTLPLFVLWPGAYYVLEGNATLGSLMGFQALAASFIVPIVSLGQTYSDIVNVRTYIQRLQDVIESPPEYTGEKVPSISFQGHVEFCDVSFKYNKYGNEVLKNISLIVRPGERLAIVGTSGSGKSTLAKLLLGLYEPTEGFIKIDGTMLHLWNKQELRKRISSVVQESRLFNSTIADNIRMHHNDITLDMIVQATKQAAIHDDIMKLPLGYQTMVSENGFNFSGGQRQRLLLARALLYQPKILVLDEATSSLDSTSEHLICDSLSHIQCTQIIIAHRLSTVRHADRIVVLDNGQIIEEGSHRELLYLKGQYYNLYTLQEEKHSFSPIS</sequence>
<dbReference type="SUPFAM" id="SSF52540">
    <property type="entry name" value="P-loop containing nucleoside triphosphate hydrolases"/>
    <property type="match status" value="1"/>
</dbReference>
<evidence type="ECO:0000256" key="6">
    <source>
        <dbReference type="ARBA" id="ARBA00022801"/>
    </source>
</evidence>
<dbReference type="PANTHER" id="PTHR43394">
    <property type="entry name" value="ATP-DEPENDENT PERMEASE MDL1, MITOCHONDRIAL"/>
    <property type="match status" value="1"/>
</dbReference>
<dbReference type="GO" id="GO:0008234">
    <property type="term" value="F:cysteine-type peptidase activity"/>
    <property type="evidence" value="ECO:0007669"/>
    <property type="project" value="UniProtKB-KW"/>
</dbReference>
<dbReference type="InterPro" id="IPR036640">
    <property type="entry name" value="ABC1_TM_sf"/>
</dbReference>
<dbReference type="InterPro" id="IPR017871">
    <property type="entry name" value="ABC_transporter-like_CS"/>
</dbReference>
<protein>
    <submittedName>
        <fullName evidence="15">Peptidase domain-containing ABC transporter</fullName>
    </submittedName>
</protein>
<dbReference type="GO" id="GO:0005524">
    <property type="term" value="F:ATP binding"/>
    <property type="evidence" value="ECO:0007669"/>
    <property type="project" value="UniProtKB-KW"/>
</dbReference>
<evidence type="ECO:0000256" key="11">
    <source>
        <dbReference type="SAM" id="Phobius"/>
    </source>
</evidence>
<dbReference type="PROSITE" id="PS50990">
    <property type="entry name" value="PEPTIDASE_C39"/>
    <property type="match status" value="1"/>
</dbReference>
<dbReference type="Gene3D" id="3.40.50.300">
    <property type="entry name" value="P-loop containing nucleotide triphosphate hydrolases"/>
    <property type="match status" value="1"/>
</dbReference>
<keyword evidence="6" id="KW-0378">Hydrolase</keyword>
<dbReference type="PROSITE" id="PS50929">
    <property type="entry name" value="ABC_TM1F"/>
    <property type="match status" value="1"/>
</dbReference>
<feature type="domain" description="Peptidase C39" evidence="14">
    <location>
        <begin position="2"/>
        <end position="119"/>
    </location>
</feature>
<feature type="transmembrane region" description="Helical" evidence="11">
    <location>
        <begin position="262"/>
        <end position="280"/>
    </location>
</feature>
<dbReference type="InterPro" id="IPR005074">
    <property type="entry name" value="Peptidase_C39"/>
</dbReference>
<evidence type="ECO:0000259" key="14">
    <source>
        <dbReference type="PROSITE" id="PS50990"/>
    </source>
</evidence>
<evidence type="ECO:0000256" key="5">
    <source>
        <dbReference type="ARBA" id="ARBA00022741"/>
    </source>
</evidence>
<dbReference type="Gene3D" id="1.20.1560.10">
    <property type="entry name" value="ABC transporter type 1, transmembrane domain"/>
    <property type="match status" value="1"/>
</dbReference>
<dbReference type="SMART" id="SM00382">
    <property type="entry name" value="AAA"/>
    <property type="match status" value="1"/>
</dbReference>
<dbReference type="Proteomes" id="UP000267017">
    <property type="component" value="Unassembled WGS sequence"/>
</dbReference>
<dbReference type="InterPro" id="IPR027417">
    <property type="entry name" value="P-loop_NTPase"/>
</dbReference>
<evidence type="ECO:0000256" key="3">
    <source>
        <dbReference type="ARBA" id="ARBA00022475"/>
    </source>
</evidence>
<evidence type="ECO:0000259" key="13">
    <source>
        <dbReference type="PROSITE" id="PS50929"/>
    </source>
</evidence>
<dbReference type="InterPro" id="IPR011527">
    <property type="entry name" value="ABC1_TM_dom"/>
</dbReference>
<dbReference type="FunFam" id="3.40.50.300:FF:000299">
    <property type="entry name" value="ABC transporter ATP-binding protein/permease"/>
    <property type="match status" value="1"/>
</dbReference>
<dbReference type="InterPro" id="IPR003593">
    <property type="entry name" value="AAA+_ATPase"/>
</dbReference>
<evidence type="ECO:0000259" key="12">
    <source>
        <dbReference type="PROSITE" id="PS50893"/>
    </source>
</evidence>
<dbReference type="PROSITE" id="PS00211">
    <property type="entry name" value="ABC_TRANSPORTER_1"/>
    <property type="match status" value="1"/>
</dbReference>
<dbReference type="InterPro" id="IPR039421">
    <property type="entry name" value="Type_1_exporter"/>
</dbReference>
<dbReference type="EMBL" id="RRCN01000001">
    <property type="protein sequence ID" value="RRJ67108.1"/>
    <property type="molecule type" value="Genomic_DNA"/>
</dbReference>
<keyword evidence="9 11" id="KW-1133">Transmembrane helix</keyword>
<feature type="transmembrane region" description="Helical" evidence="11">
    <location>
        <begin position="365"/>
        <end position="387"/>
    </location>
</feature>
<keyword evidence="16" id="KW-1185">Reference proteome</keyword>
<dbReference type="GO" id="GO:0015421">
    <property type="term" value="F:ABC-type oligopeptide transporter activity"/>
    <property type="evidence" value="ECO:0007669"/>
    <property type="project" value="TreeGrafter"/>
</dbReference>
<proteinExistence type="predicted"/>
<keyword evidence="7" id="KW-0788">Thiol protease</keyword>
<dbReference type="Pfam" id="PF00664">
    <property type="entry name" value="ABC_membrane"/>
    <property type="match status" value="1"/>
</dbReference>
<comment type="caution">
    <text evidence="15">The sequence shown here is derived from an EMBL/GenBank/DDBJ whole genome shotgun (WGS) entry which is preliminary data.</text>
</comment>
<name>A0A3P3UBW1_9BACL</name>
<keyword evidence="4 11" id="KW-0812">Transmembrane</keyword>
<organism evidence="15 16">
    <name type="scientific">Paenibacillus oralis</name>
    <dbReference type="NCBI Taxonomy" id="2490856"/>
    <lineage>
        <taxon>Bacteria</taxon>
        <taxon>Bacillati</taxon>
        <taxon>Bacillota</taxon>
        <taxon>Bacilli</taxon>
        <taxon>Bacillales</taxon>
        <taxon>Paenibacillaceae</taxon>
        <taxon>Paenibacillus</taxon>
    </lineage>
</organism>
<dbReference type="PANTHER" id="PTHR43394:SF1">
    <property type="entry name" value="ATP-BINDING CASSETTE SUB-FAMILY B MEMBER 10, MITOCHONDRIAL"/>
    <property type="match status" value="1"/>
</dbReference>
<feature type="transmembrane region" description="Helical" evidence="11">
    <location>
        <begin position="399"/>
        <end position="421"/>
    </location>
</feature>
<dbReference type="Gene3D" id="3.90.70.10">
    <property type="entry name" value="Cysteine proteinases"/>
    <property type="match status" value="1"/>
</dbReference>
<evidence type="ECO:0000256" key="1">
    <source>
        <dbReference type="ARBA" id="ARBA00004651"/>
    </source>
</evidence>
<evidence type="ECO:0000256" key="4">
    <source>
        <dbReference type="ARBA" id="ARBA00022692"/>
    </source>
</evidence>
<feature type="transmembrane region" description="Helical" evidence="11">
    <location>
        <begin position="134"/>
        <end position="164"/>
    </location>
</feature>
<dbReference type="GO" id="GO:0006508">
    <property type="term" value="P:proteolysis"/>
    <property type="evidence" value="ECO:0007669"/>
    <property type="project" value="InterPro"/>
</dbReference>
<keyword evidence="8" id="KW-0067">ATP-binding</keyword>
<keyword evidence="5" id="KW-0547">Nucleotide-binding</keyword>
<evidence type="ECO:0000313" key="16">
    <source>
        <dbReference type="Proteomes" id="UP000267017"/>
    </source>
</evidence>
<comment type="subcellular location">
    <subcellularLocation>
        <location evidence="1">Cell membrane</location>
        <topology evidence="1">Multi-pass membrane protein</topology>
    </subcellularLocation>
</comment>
<evidence type="ECO:0000313" key="15">
    <source>
        <dbReference type="EMBL" id="RRJ67108.1"/>
    </source>
</evidence>
<dbReference type="PROSITE" id="PS50893">
    <property type="entry name" value="ABC_TRANSPORTER_2"/>
    <property type="match status" value="1"/>
</dbReference>
<dbReference type="GO" id="GO:0016887">
    <property type="term" value="F:ATP hydrolysis activity"/>
    <property type="evidence" value="ECO:0007669"/>
    <property type="project" value="InterPro"/>
</dbReference>
<reference evidence="15 16" key="1">
    <citation type="submission" date="2018-11" db="EMBL/GenBank/DDBJ databases">
        <title>Genome sequencing of Paenibacillus sp. KCOM 3021 (= ChDC PVNT-B20).</title>
        <authorList>
            <person name="Kook J.-K."/>
            <person name="Park S.-N."/>
            <person name="Lim Y.K."/>
        </authorList>
    </citation>
    <scope>NUCLEOTIDE SEQUENCE [LARGE SCALE GENOMIC DNA]</scope>
    <source>
        <strain evidence="15 16">KCOM 3021</strain>
    </source>
</reference>
<evidence type="ECO:0000256" key="10">
    <source>
        <dbReference type="ARBA" id="ARBA00023136"/>
    </source>
</evidence>
<accession>A0A3P3UBW1</accession>
<dbReference type="GO" id="GO:0005886">
    <property type="term" value="C:plasma membrane"/>
    <property type="evidence" value="ECO:0007669"/>
    <property type="project" value="UniProtKB-SubCell"/>
</dbReference>
<dbReference type="SUPFAM" id="SSF90123">
    <property type="entry name" value="ABC transporter transmembrane region"/>
    <property type="match status" value="1"/>
</dbReference>
<dbReference type="Pfam" id="PF03412">
    <property type="entry name" value="Peptidase_C39"/>
    <property type="match status" value="1"/>
</dbReference>
<gene>
    <name evidence="15" type="ORF">EHV15_32425</name>
</gene>
<evidence type="ECO:0000256" key="9">
    <source>
        <dbReference type="ARBA" id="ARBA00022989"/>
    </source>
</evidence>